<feature type="transmembrane region" description="Helical" evidence="1">
    <location>
        <begin position="99"/>
        <end position="127"/>
    </location>
</feature>
<dbReference type="SUPFAM" id="SSF48452">
    <property type="entry name" value="TPR-like"/>
    <property type="match status" value="1"/>
</dbReference>
<evidence type="ECO:0000313" key="4">
    <source>
        <dbReference type="Proteomes" id="UP000076603"/>
    </source>
</evidence>
<dbReference type="STRING" id="1121326.CLMAG_59880"/>
<dbReference type="Pfam" id="PF14020">
    <property type="entry name" value="DUF4236"/>
    <property type="match status" value="1"/>
</dbReference>
<dbReference type="EMBL" id="LWAE01000015">
    <property type="protein sequence ID" value="KZL88699.1"/>
    <property type="molecule type" value="Genomic_DNA"/>
</dbReference>
<dbReference type="PATRIC" id="fig|1121326.3.peg.6054"/>
<dbReference type="OrthoDB" id="983149at2"/>
<evidence type="ECO:0000313" key="3">
    <source>
        <dbReference type="EMBL" id="KZL88699.1"/>
    </source>
</evidence>
<comment type="caution">
    <text evidence="3">The sequence shown here is derived from an EMBL/GenBank/DDBJ whole genome shotgun (WGS) entry which is preliminary data.</text>
</comment>
<keyword evidence="4" id="KW-1185">Reference proteome</keyword>
<keyword evidence="1" id="KW-1133">Transmembrane helix</keyword>
<proteinExistence type="predicted"/>
<sequence length="181" mass="20098">MGFSFRKSIKIGKNTRINFSKTGGIGISTGVKGARVSMNKKGVRTTLGVGGLQYRKDYNFKSTARKKEIPKDIVMYTLPEGVYIPKVPAKITNWTIGSIVLVIAGFVFIPVLLLAVPSLLFTLGIMATNKEFKSSYLTQRAIQLYKTGNFELSKKYCIKAIKKFENNNSAKTLLKHLEASH</sequence>
<evidence type="ECO:0000259" key="2">
    <source>
        <dbReference type="Pfam" id="PF14020"/>
    </source>
</evidence>
<accession>A0A162QM26</accession>
<gene>
    <name evidence="3" type="ORF">CLMAG_59880</name>
</gene>
<reference evidence="3 4" key="1">
    <citation type="submission" date="2016-04" db="EMBL/GenBank/DDBJ databases">
        <title>Genome sequence of Clostridium magnum DSM 2767.</title>
        <authorList>
            <person name="Poehlein A."/>
            <person name="Uhlig R."/>
            <person name="Fischer R."/>
            <person name="Bahl H."/>
            <person name="Daniel R."/>
        </authorList>
    </citation>
    <scope>NUCLEOTIDE SEQUENCE [LARGE SCALE GENOMIC DNA]</scope>
    <source>
        <strain evidence="3 4">DSM 2767</strain>
    </source>
</reference>
<dbReference type="InterPro" id="IPR011990">
    <property type="entry name" value="TPR-like_helical_dom_sf"/>
</dbReference>
<keyword evidence="1" id="KW-0812">Transmembrane</keyword>
<protein>
    <recommendedName>
        <fullName evidence="2">DUF4236 domain-containing protein</fullName>
    </recommendedName>
</protein>
<dbReference type="Proteomes" id="UP000076603">
    <property type="component" value="Unassembled WGS sequence"/>
</dbReference>
<organism evidence="3 4">
    <name type="scientific">Clostridium magnum DSM 2767</name>
    <dbReference type="NCBI Taxonomy" id="1121326"/>
    <lineage>
        <taxon>Bacteria</taxon>
        <taxon>Bacillati</taxon>
        <taxon>Bacillota</taxon>
        <taxon>Clostridia</taxon>
        <taxon>Eubacteriales</taxon>
        <taxon>Clostridiaceae</taxon>
        <taxon>Clostridium</taxon>
    </lineage>
</organism>
<dbReference type="RefSeq" id="WP_066630717.1">
    <property type="nucleotide sequence ID" value="NZ_FQXL01000084.1"/>
</dbReference>
<dbReference type="AlphaFoldDB" id="A0A162QM26"/>
<name>A0A162QM26_9CLOT</name>
<keyword evidence="1" id="KW-0472">Membrane</keyword>
<feature type="domain" description="DUF4236" evidence="2">
    <location>
        <begin position="3"/>
        <end position="55"/>
    </location>
</feature>
<evidence type="ECO:0000256" key="1">
    <source>
        <dbReference type="SAM" id="Phobius"/>
    </source>
</evidence>
<dbReference type="InterPro" id="IPR025330">
    <property type="entry name" value="DUF4236"/>
</dbReference>